<dbReference type="AlphaFoldDB" id="A0A502L5S8"/>
<feature type="transmembrane region" description="Helical" evidence="2">
    <location>
        <begin position="125"/>
        <end position="146"/>
    </location>
</feature>
<evidence type="ECO:0000313" key="4">
    <source>
        <dbReference type="Proteomes" id="UP000315303"/>
    </source>
</evidence>
<dbReference type="PANTHER" id="PTHR38043:SF1">
    <property type="entry name" value="PROTEIN HEMX"/>
    <property type="match status" value="1"/>
</dbReference>
<evidence type="ECO:0000256" key="1">
    <source>
        <dbReference type="SAM" id="MobiDB-lite"/>
    </source>
</evidence>
<dbReference type="InterPro" id="IPR007470">
    <property type="entry name" value="HemX"/>
</dbReference>
<evidence type="ECO:0000256" key="2">
    <source>
        <dbReference type="SAM" id="Phobius"/>
    </source>
</evidence>
<dbReference type="OrthoDB" id="5739852at2"/>
<feature type="region of interest" description="Disordered" evidence="1">
    <location>
        <begin position="1"/>
        <end position="104"/>
    </location>
</feature>
<keyword evidence="2" id="KW-0812">Transmembrane</keyword>
<keyword evidence="2" id="KW-0472">Membrane</keyword>
<dbReference type="PANTHER" id="PTHR38043">
    <property type="entry name" value="PROTEIN HEMX"/>
    <property type="match status" value="1"/>
</dbReference>
<proteinExistence type="predicted"/>
<sequence>MSKKKIPQSKTNMTKKDTTNTDAEHSSTDTASPVPDNSNSLAASIETNKMTSEKDANKTHDTQTEDDKLASLEKELSDVKKPEPANNKATSKNKTKTNSKSKVNSEIKNTAVNTTTAKAKGSNTLSAIALVIACLSIAASAGHYFWQQQQSTQTLSDFKAQNDSVIATSEHKIKQAVTTQLKQALLQQQQAFSAELQQKTAQADKASQQEIAKLTQEINQLETRLANRQPSDWLIHEAEYLIRIAARTMWLEKDTKAAVGLLNDADKRLNELDNPAFLPVRELIHQDIKRLELMPTLQTQEAVLSLMALNKQSSDLPLAGVDLGESLTQEQNFELSDDINDWQENLKKTYQKFLSDFITVRRRTGMVEPLMAPEQQQHLKQNLSLKVQLALWAASQKKTEIYQQTLSDIQLWLNEFFDMQAPINQKFSEALTQLKTHTIHYDYPNNLASLSALTILINEQNSSTLPAVKQEEATPVIEASGDEL</sequence>
<feature type="compositionally biased region" description="Polar residues" evidence="1">
    <location>
        <begin position="28"/>
        <end position="50"/>
    </location>
</feature>
<reference evidence="3 4" key="1">
    <citation type="submission" date="2019-01" db="EMBL/GenBank/DDBJ databases">
        <title>Litorilituus lipolytica sp. nov., isolated from intertidal sand of the Yellow Sea in China.</title>
        <authorList>
            <person name="Liu A."/>
        </authorList>
    </citation>
    <scope>NUCLEOTIDE SEQUENCE [LARGE SCALE GENOMIC DNA]</scope>
    <source>
        <strain evidence="3 4">RZ04</strain>
    </source>
</reference>
<accession>A0A502L5S8</accession>
<dbReference type="RefSeq" id="WP_140603076.1">
    <property type="nucleotide sequence ID" value="NZ_SAWY01000019.1"/>
</dbReference>
<name>A0A502L5S8_9GAMM</name>
<comment type="caution">
    <text evidence="3">The sequence shown here is derived from an EMBL/GenBank/DDBJ whole genome shotgun (WGS) entry which is preliminary data.</text>
</comment>
<feature type="compositionally biased region" description="Basic and acidic residues" evidence="1">
    <location>
        <begin position="51"/>
        <end position="83"/>
    </location>
</feature>
<organism evidence="3 4">
    <name type="scientific">Litorilituus lipolyticus</name>
    <dbReference type="NCBI Taxonomy" id="2491017"/>
    <lineage>
        <taxon>Bacteria</taxon>
        <taxon>Pseudomonadati</taxon>
        <taxon>Pseudomonadota</taxon>
        <taxon>Gammaproteobacteria</taxon>
        <taxon>Alteromonadales</taxon>
        <taxon>Colwelliaceae</taxon>
        <taxon>Litorilituus</taxon>
    </lineage>
</organism>
<gene>
    <name evidence="3" type="ORF">EPA86_08880</name>
</gene>
<feature type="compositionally biased region" description="Basic and acidic residues" evidence="1">
    <location>
        <begin position="14"/>
        <end position="27"/>
    </location>
</feature>
<dbReference type="EMBL" id="SAWY01000019">
    <property type="protein sequence ID" value="TPH15677.1"/>
    <property type="molecule type" value="Genomic_DNA"/>
</dbReference>
<evidence type="ECO:0000313" key="3">
    <source>
        <dbReference type="EMBL" id="TPH15677.1"/>
    </source>
</evidence>
<dbReference type="Proteomes" id="UP000315303">
    <property type="component" value="Unassembled WGS sequence"/>
</dbReference>
<keyword evidence="2" id="KW-1133">Transmembrane helix</keyword>
<keyword evidence="4" id="KW-1185">Reference proteome</keyword>
<protein>
    <submittedName>
        <fullName evidence="3">Heme biosynthesis operon protein HemX</fullName>
    </submittedName>
</protein>
<dbReference type="Pfam" id="PF04375">
    <property type="entry name" value="HemX"/>
    <property type="match status" value="1"/>
</dbReference>